<dbReference type="SMART" id="SM00256">
    <property type="entry name" value="FBOX"/>
    <property type="match status" value="1"/>
</dbReference>
<dbReference type="InterPro" id="IPR001810">
    <property type="entry name" value="F-box_dom"/>
</dbReference>
<dbReference type="Proteomes" id="UP000428333">
    <property type="component" value="Linkage Group LG09"/>
</dbReference>
<reference evidence="3 4" key="1">
    <citation type="journal article" date="2019" name="Genome Biol. Evol.">
        <title>The Rhododendron genome and chromosomal organization provide insight into shared whole-genome duplications across the heath family (Ericaceae).</title>
        <authorList>
            <person name="Soza V.L."/>
            <person name="Lindsley D."/>
            <person name="Waalkes A."/>
            <person name="Ramage E."/>
            <person name="Patwardhan R.P."/>
            <person name="Burton J.N."/>
            <person name="Adey A."/>
            <person name="Kumar A."/>
            <person name="Qiu R."/>
            <person name="Shendure J."/>
            <person name="Hall B."/>
        </authorList>
    </citation>
    <scope>NUCLEOTIDE SEQUENCE [LARGE SCALE GENOMIC DNA]</scope>
    <source>
        <strain evidence="3">RSF 1966-606</strain>
    </source>
</reference>
<evidence type="ECO:0000256" key="1">
    <source>
        <dbReference type="SAM" id="MobiDB-lite"/>
    </source>
</evidence>
<dbReference type="SUPFAM" id="SSF81383">
    <property type="entry name" value="F-box domain"/>
    <property type="match status" value="1"/>
</dbReference>
<name>A0A6A4L6J3_9ERIC</name>
<sequence length="203" mass="23966">MKRKKNRQRRRAKKKAETKSQPCEFPNIPEEIIVEILSRLTLDSLSRFTCVSKQWRSLASDIIPKITGRKMVLIQSLPSSVNYFECHNVEDGEALMKVSTDRYGHGIRAYNLDDNLLREIPNIQCNHYYVNAINYEESLVTSTGYDWEEEEMRGEATYTEIYFRNFNKYRKRGNGSWECFYMGETDFEPQHSEDDDQSETDEE</sequence>
<evidence type="ECO:0000313" key="4">
    <source>
        <dbReference type="Proteomes" id="UP000428333"/>
    </source>
</evidence>
<dbReference type="AlphaFoldDB" id="A0A6A4L6J3"/>
<feature type="domain" description="F-box" evidence="2">
    <location>
        <begin position="22"/>
        <end position="71"/>
    </location>
</feature>
<comment type="caution">
    <text evidence="3">The sequence shown here is derived from an EMBL/GenBank/DDBJ whole genome shotgun (WGS) entry which is preliminary data.</text>
</comment>
<feature type="non-terminal residue" evidence="3">
    <location>
        <position position="1"/>
    </location>
</feature>
<dbReference type="CDD" id="cd22157">
    <property type="entry name" value="F-box_AtFBW1-like"/>
    <property type="match status" value="1"/>
</dbReference>
<dbReference type="InterPro" id="IPR036047">
    <property type="entry name" value="F-box-like_dom_sf"/>
</dbReference>
<evidence type="ECO:0000259" key="2">
    <source>
        <dbReference type="PROSITE" id="PS50181"/>
    </source>
</evidence>
<keyword evidence="4" id="KW-1185">Reference proteome</keyword>
<dbReference type="EMBL" id="QEFC01002309">
    <property type="protein sequence ID" value="KAE9453132.1"/>
    <property type="molecule type" value="Genomic_DNA"/>
</dbReference>
<gene>
    <name evidence="3" type="ORF">C3L33_14963</name>
</gene>
<feature type="compositionally biased region" description="Basic residues" evidence="1">
    <location>
        <begin position="1"/>
        <end position="16"/>
    </location>
</feature>
<dbReference type="Gene3D" id="1.20.1280.50">
    <property type="match status" value="1"/>
</dbReference>
<accession>A0A6A4L6J3</accession>
<organism evidence="3 4">
    <name type="scientific">Rhododendron williamsianum</name>
    <dbReference type="NCBI Taxonomy" id="262921"/>
    <lineage>
        <taxon>Eukaryota</taxon>
        <taxon>Viridiplantae</taxon>
        <taxon>Streptophyta</taxon>
        <taxon>Embryophyta</taxon>
        <taxon>Tracheophyta</taxon>
        <taxon>Spermatophyta</taxon>
        <taxon>Magnoliopsida</taxon>
        <taxon>eudicotyledons</taxon>
        <taxon>Gunneridae</taxon>
        <taxon>Pentapetalae</taxon>
        <taxon>asterids</taxon>
        <taxon>Ericales</taxon>
        <taxon>Ericaceae</taxon>
        <taxon>Ericoideae</taxon>
        <taxon>Rhodoreae</taxon>
        <taxon>Rhododendron</taxon>
    </lineage>
</organism>
<dbReference type="OrthoDB" id="1924677at2759"/>
<protein>
    <recommendedName>
        <fullName evidence="2">F-box domain-containing protein</fullName>
    </recommendedName>
</protein>
<dbReference type="Pfam" id="PF12937">
    <property type="entry name" value="F-box-like"/>
    <property type="match status" value="1"/>
</dbReference>
<evidence type="ECO:0000313" key="3">
    <source>
        <dbReference type="EMBL" id="KAE9453132.1"/>
    </source>
</evidence>
<feature type="region of interest" description="Disordered" evidence="1">
    <location>
        <begin position="1"/>
        <end position="22"/>
    </location>
</feature>
<dbReference type="PROSITE" id="PS50181">
    <property type="entry name" value="FBOX"/>
    <property type="match status" value="1"/>
</dbReference>
<proteinExistence type="predicted"/>